<protein>
    <submittedName>
        <fullName evidence="1">Uncharacterized protein</fullName>
    </submittedName>
</protein>
<gene>
    <name evidence="1" type="ORF">SAMN06273570_0047</name>
</gene>
<accession>A0A286BLG2</accession>
<evidence type="ECO:0000313" key="2">
    <source>
        <dbReference type="Proteomes" id="UP000219271"/>
    </source>
</evidence>
<name>A0A286BLG2_9GAMM</name>
<sequence>MATWFALWLWDWVLRPFPALWTISLLLWAVKLNFLPGRSGAIYCAMLGWA</sequence>
<dbReference type="EMBL" id="OCMY01000001">
    <property type="protein sequence ID" value="SOD34998.1"/>
    <property type="molecule type" value="Genomic_DNA"/>
</dbReference>
<keyword evidence="2" id="KW-1185">Reference proteome</keyword>
<dbReference type="Proteomes" id="UP000219271">
    <property type="component" value="Unassembled WGS sequence"/>
</dbReference>
<proteinExistence type="predicted"/>
<organism evidence="1 2">
    <name type="scientific">Candidatus Pantoea floridensis</name>
    <dbReference type="NCBI Taxonomy" id="1938870"/>
    <lineage>
        <taxon>Bacteria</taxon>
        <taxon>Pseudomonadati</taxon>
        <taxon>Pseudomonadota</taxon>
        <taxon>Gammaproteobacteria</taxon>
        <taxon>Enterobacterales</taxon>
        <taxon>Erwiniaceae</taxon>
        <taxon>Pantoea</taxon>
    </lineage>
</organism>
<evidence type="ECO:0000313" key="1">
    <source>
        <dbReference type="EMBL" id="SOD34998.1"/>
    </source>
</evidence>
<dbReference type="AlphaFoldDB" id="A0A286BLG2"/>
<reference evidence="2" key="1">
    <citation type="submission" date="2017-09" db="EMBL/GenBank/DDBJ databases">
        <authorList>
            <person name="Varghese N."/>
            <person name="Submissions S."/>
        </authorList>
    </citation>
    <scope>NUCLEOTIDE SEQUENCE [LARGE SCALE GENOMIC DNA]</scope>
    <source>
        <strain evidence="2">JKS000234</strain>
    </source>
</reference>